<gene>
    <name evidence="2" type="ORF">PIB30_076702</name>
</gene>
<evidence type="ECO:0000256" key="1">
    <source>
        <dbReference type="SAM" id="MobiDB-lite"/>
    </source>
</evidence>
<feature type="compositionally biased region" description="Basic and acidic residues" evidence="1">
    <location>
        <begin position="55"/>
        <end position="68"/>
    </location>
</feature>
<evidence type="ECO:0000313" key="3">
    <source>
        <dbReference type="Proteomes" id="UP001341840"/>
    </source>
</evidence>
<keyword evidence="3" id="KW-1185">Reference proteome</keyword>
<dbReference type="Proteomes" id="UP001341840">
    <property type="component" value="Unassembled WGS sequence"/>
</dbReference>
<feature type="region of interest" description="Disordered" evidence="1">
    <location>
        <begin position="39"/>
        <end position="68"/>
    </location>
</feature>
<dbReference type="EMBL" id="JASCZI010272872">
    <property type="protein sequence ID" value="MED6223710.1"/>
    <property type="molecule type" value="Genomic_DNA"/>
</dbReference>
<evidence type="ECO:0000313" key="2">
    <source>
        <dbReference type="EMBL" id="MED6223710.1"/>
    </source>
</evidence>
<reference evidence="2 3" key="1">
    <citation type="journal article" date="2023" name="Plants (Basel)">
        <title>Bridging the Gap: Combining Genomics and Transcriptomics Approaches to Understand Stylosanthes scabra, an Orphan Legume from the Brazilian Caatinga.</title>
        <authorList>
            <person name="Ferreira-Neto J.R.C."/>
            <person name="da Silva M.D."/>
            <person name="Binneck E."/>
            <person name="de Melo N.F."/>
            <person name="da Silva R.H."/>
            <person name="de Melo A.L.T.M."/>
            <person name="Pandolfi V."/>
            <person name="Bustamante F.O."/>
            <person name="Brasileiro-Vidal A.C."/>
            <person name="Benko-Iseppon A.M."/>
        </authorList>
    </citation>
    <scope>NUCLEOTIDE SEQUENCE [LARGE SCALE GENOMIC DNA]</scope>
    <source>
        <tissue evidence="2">Leaves</tissue>
    </source>
</reference>
<organism evidence="2 3">
    <name type="scientific">Stylosanthes scabra</name>
    <dbReference type="NCBI Taxonomy" id="79078"/>
    <lineage>
        <taxon>Eukaryota</taxon>
        <taxon>Viridiplantae</taxon>
        <taxon>Streptophyta</taxon>
        <taxon>Embryophyta</taxon>
        <taxon>Tracheophyta</taxon>
        <taxon>Spermatophyta</taxon>
        <taxon>Magnoliopsida</taxon>
        <taxon>eudicotyledons</taxon>
        <taxon>Gunneridae</taxon>
        <taxon>Pentapetalae</taxon>
        <taxon>rosids</taxon>
        <taxon>fabids</taxon>
        <taxon>Fabales</taxon>
        <taxon>Fabaceae</taxon>
        <taxon>Papilionoideae</taxon>
        <taxon>50 kb inversion clade</taxon>
        <taxon>dalbergioids sensu lato</taxon>
        <taxon>Dalbergieae</taxon>
        <taxon>Pterocarpus clade</taxon>
        <taxon>Stylosanthes</taxon>
    </lineage>
</organism>
<proteinExistence type="predicted"/>
<name>A0ABU6ZP07_9FABA</name>
<comment type="caution">
    <text evidence="2">The sequence shown here is derived from an EMBL/GenBank/DDBJ whole genome shotgun (WGS) entry which is preliminary data.</text>
</comment>
<accession>A0ABU6ZP07</accession>
<protein>
    <submittedName>
        <fullName evidence="2">Uncharacterized protein</fullName>
    </submittedName>
</protein>
<sequence length="111" mass="12370">MRNTLAKNNRQRIRIQLVESALYLLITLQLPAHIKIKHSSRSCGDPEARKRKGKCKEGKDIPEPEKEGTLDKERLGSLDIFASCGGLSQGLQQSGNSYCIIIAIFAIKHII</sequence>